<reference evidence="1" key="1">
    <citation type="submission" date="2022-11" db="EMBL/GenBank/DDBJ databases">
        <title>Genome Sequence of Boeremia exigua.</title>
        <authorList>
            <person name="Buettner E."/>
        </authorList>
    </citation>
    <scope>NUCLEOTIDE SEQUENCE</scope>
    <source>
        <strain evidence="1">CU02</strain>
    </source>
</reference>
<dbReference type="EMBL" id="JAPHNI010000654">
    <property type="protein sequence ID" value="KAJ8109114.1"/>
    <property type="molecule type" value="Genomic_DNA"/>
</dbReference>
<keyword evidence="2" id="KW-1185">Reference proteome</keyword>
<dbReference type="Proteomes" id="UP001153331">
    <property type="component" value="Unassembled WGS sequence"/>
</dbReference>
<sequence length="650" mass="70784">MGDLPPDTRSHTMDFTAAGLPRDDQHAPLPSSSPYKAQDNNMPFHSQLSSIPQGQHRPDHRSPAQSSAPYYASQHDSSPFKMGAMAGSLPEHSSDMQHQAMQSIPRSLSGASTSALVYQLGQSLQIPAHPSNGMPVHPSYSSGYSSIPYQQGYIQSQNAPSAGYPPYNPNHSRIQGVNSIPNPYQSYPQPSQYMYYPTPYAAQGPYPTGYATQGVQGQAMFGRRPSLVTAASGQNTEVGSHENSFSGARLVQGEQAAYVVPFYQGPAMPRSASVSSIPRGPPRKPKQSGHALWVGNLPPGTTVISLKDHFSREATKDIESLFLISKSNCAFVNYRTEASCTAAMHRFHDSRFNGVRLVCRLRRSSAPASGVPTGPSAMNTTQQTAASPPVSPRQENEAVGSLQDEVSSSSARPEPPGDIEAPATVANKYFIVKSLTLQDLELSIRNGIWATQSHNEDVLNKAYQSAENVYLIFSANKSGEYFGYARMTSPILEDGSVMTGSVPKTENIMDAPDVPKSIPTPATEWAPRGRIIDDSARGTIFWEAELPESEGEEEVVDRAETQVDGGSPVVAQSWGKPFRVEWMSANRLPFYRTRGLRNPWNANREVKIARDGTELEPSVGERLIQMFHRLGPSMPPPQLGGHVAPQMRPY</sequence>
<protein>
    <submittedName>
        <fullName evidence="1">Uncharacterized protein</fullName>
    </submittedName>
</protein>
<proteinExistence type="predicted"/>
<name>A0ACC2I184_9PLEO</name>
<organism evidence="1 2">
    <name type="scientific">Boeremia exigua</name>
    <dbReference type="NCBI Taxonomy" id="749465"/>
    <lineage>
        <taxon>Eukaryota</taxon>
        <taxon>Fungi</taxon>
        <taxon>Dikarya</taxon>
        <taxon>Ascomycota</taxon>
        <taxon>Pezizomycotina</taxon>
        <taxon>Dothideomycetes</taxon>
        <taxon>Pleosporomycetidae</taxon>
        <taxon>Pleosporales</taxon>
        <taxon>Pleosporineae</taxon>
        <taxon>Didymellaceae</taxon>
        <taxon>Boeremia</taxon>
    </lineage>
</organism>
<comment type="caution">
    <text evidence="1">The sequence shown here is derived from an EMBL/GenBank/DDBJ whole genome shotgun (WGS) entry which is preliminary data.</text>
</comment>
<evidence type="ECO:0000313" key="1">
    <source>
        <dbReference type="EMBL" id="KAJ8109114.1"/>
    </source>
</evidence>
<evidence type="ECO:0000313" key="2">
    <source>
        <dbReference type="Proteomes" id="UP001153331"/>
    </source>
</evidence>
<gene>
    <name evidence="1" type="ORF">OPT61_g7695</name>
</gene>
<accession>A0ACC2I184</accession>